<comment type="subcellular location">
    <subcellularLocation>
        <location evidence="1">Secreted</location>
        <location evidence="1">Cell wall</location>
    </subcellularLocation>
</comment>
<evidence type="ECO:0000256" key="7">
    <source>
        <dbReference type="ARBA" id="ARBA00048421"/>
    </source>
</evidence>
<dbReference type="EMBL" id="VFOZ01000001">
    <property type="protein sequence ID" value="TQM01048.1"/>
    <property type="molecule type" value="Genomic_DNA"/>
</dbReference>
<keyword evidence="5" id="KW-0378">Hydrolase</keyword>
<evidence type="ECO:0000256" key="1">
    <source>
        <dbReference type="ARBA" id="ARBA00004191"/>
    </source>
</evidence>
<dbReference type="RefSeq" id="WP_221640308.1">
    <property type="nucleotide sequence ID" value="NZ_VFOZ01000001.1"/>
</dbReference>
<dbReference type="PROSITE" id="PS51318">
    <property type="entry name" value="TAT"/>
    <property type="match status" value="1"/>
</dbReference>
<dbReference type="Proteomes" id="UP000316096">
    <property type="component" value="Unassembled WGS sequence"/>
</dbReference>
<organism evidence="9 10">
    <name type="scientific">Actinoallomurus bryophytorum</name>
    <dbReference type="NCBI Taxonomy" id="1490222"/>
    <lineage>
        <taxon>Bacteria</taxon>
        <taxon>Bacillati</taxon>
        <taxon>Actinomycetota</taxon>
        <taxon>Actinomycetes</taxon>
        <taxon>Streptosporangiales</taxon>
        <taxon>Thermomonosporaceae</taxon>
        <taxon>Actinoallomurus</taxon>
    </lineage>
</organism>
<keyword evidence="6" id="KW-0843">Virulence</keyword>
<protein>
    <recommendedName>
        <fullName evidence="3">phospholipase C</fullName>
        <ecNumber evidence="3">3.1.4.3</ecNumber>
    </recommendedName>
</protein>
<dbReference type="EC" id="3.1.4.3" evidence="3"/>
<name>A0A543CW10_9ACTN</name>
<comment type="catalytic activity">
    <reaction evidence="7">
        <text>a 1,2-diacyl-sn-glycero-3-phosphocholine + H2O = phosphocholine + a 1,2-diacyl-sn-glycerol + H(+)</text>
        <dbReference type="Rhea" id="RHEA:10604"/>
        <dbReference type="ChEBI" id="CHEBI:15377"/>
        <dbReference type="ChEBI" id="CHEBI:15378"/>
        <dbReference type="ChEBI" id="CHEBI:17815"/>
        <dbReference type="ChEBI" id="CHEBI:57643"/>
        <dbReference type="ChEBI" id="CHEBI:295975"/>
        <dbReference type="EC" id="3.1.4.3"/>
    </reaction>
    <physiologicalReaction direction="left-to-right" evidence="7">
        <dbReference type="Rhea" id="RHEA:10605"/>
    </physiologicalReaction>
</comment>
<sequence>MNDTPQTPAGMNRRRLLGSAGVVGGLAAASLALPSNVRKAVAAPPPKNGRLRDIEHVVLLMQENRSFDHYFGTLSGVRGFGDPRAMRLPNGRPVFQQPDPSSPDGYLLPYRLNSRTSAAQAIPSMSHEWVVQHQAWNNGAMDNWLPAHRAADGAKGPYTMGYFTREDIPFQYALADAFTICDAYHCSVLGPTHPNRYMWMTGTIDPNGESGGPALDNNAPSGTYSWKTYPERLTEAGVSWKFYHEPQSATGLPPIARMKQYAAASTDSALYKNGLTATPTGQFEYDAMNDKLPTVSWIMPPTTYDEHPARTPAAGASFVASKIDAIAANPEVWAKTVFILSYDENDGMFDHVPPPTPRPGTADEFVTKTSPTGVEGGGLPIGPGFRVPLIIVSPWTVGGRVCSEPFDHTSQLRFLERITGVAETNISDFRRKNLGDLTSAFRFGSASRHAPSLPDTSGPYNLAQYETSQLPMPSVPTGGQHMPRQEPGRRPHVP</sequence>
<keyword evidence="4" id="KW-0134">Cell wall</keyword>
<evidence type="ECO:0000313" key="10">
    <source>
        <dbReference type="Proteomes" id="UP000316096"/>
    </source>
</evidence>
<dbReference type="PANTHER" id="PTHR31956:SF1">
    <property type="entry name" value="NON-SPECIFIC PHOSPHOLIPASE C1"/>
    <property type="match status" value="1"/>
</dbReference>
<accession>A0A543CW10</accession>
<dbReference type="Pfam" id="PF04185">
    <property type="entry name" value="Phosphoesterase"/>
    <property type="match status" value="1"/>
</dbReference>
<dbReference type="InterPro" id="IPR007312">
    <property type="entry name" value="Phosphoesterase"/>
</dbReference>
<evidence type="ECO:0000256" key="2">
    <source>
        <dbReference type="ARBA" id="ARBA00009717"/>
    </source>
</evidence>
<dbReference type="GO" id="GO:0034480">
    <property type="term" value="F:phosphatidylcholine phospholipase C activity"/>
    <property type="evidence" value="ECO:0007669"/>
    <property type="project" value="UniProtKB-EC"/>
</dbReference>
<gene>
    <name evidence="9" type="ORF">FB559_6791</name>
</gene>
<feature type="compositionally biased region" description="Polar residues" evidence="8">
    <location>
        <begin position="454"/>
        <end position="471"/>
    </location>
</feature>
<dbReference type="Gene3D" id="3.40.720.10">
    <property type="entry name" value="Alkaline Phosphatase, subunit A"/>
    <property type="match status" value="2"/>
</dbReference>
<keyword evidence="10" id="KW-1185">Reference proteome</keyword>
<evidence type="ECO:0000313" key="9">
    <source>
        <dbReference type="EMBL" id="TQM01048.1"/>
    </source>
</evidence>
<dbReference type="CDD" id="cd16014">
    <property type="entry name" value="PLC"/>
    <property type="match status" value="1"/>
</dbReference>
<comment type="caution">
    <text evidence="9">The sequence shown here is derived from an EMBL/GenBank/DDBJ whole genome shotgun (WGS) entry which is preliminary data.</text>
</comment>
<evidence type="ECO:0000256" key="3">
    <source>
        <dbReference type="ARBA" id="ARBA00012018"/>
    </source>
</evidence>
<evidence type="ECO:0000256" key="8">
    <source>
        <dbReference type="SAM" id="MobiDB-lite"/>
    </source>
</evidence>
<comment type="similarity">
    <text evidence="2">Belongs to the bacterial phospholipase C family.</text>
</comment>
<dbReference type="AlphaFoldDB" id="A0A543CW10"/>
<evidence type="ECO:0000256" key="4">
    <source>
        <dbReference type="ARBA" id="ARBA00022512"/>
    </source>
</evidence>
<dbReference type="InterPro" id="IPR017850">
    <property type="entry name" value="Alkaline_phosphatase_core_sf"/>
</dbReference>
<reference evidence="9 10" key="1">
    <citation type="submission" date="2019-06" db="EMBL/GenBank/DDBJ databases">
        <title>Sequencing the genomes of 1000 actinobacteria strains.</title>
        <authorList>
            <person name="Klenk H.-P."/>
        </authorList>
    </citation>
    <scope>NUCLEOTIDE SEQUENCE [LARGE SCALE GENOMIC DNA]</scope>
    <source>
        <strain evidence="9 10">DSM 102200</strain>
    </source>
</reference>
<proteinExistence type="inferred from homology"/>
<evidence type="ECO:0000256" key="6">
    <source>
        <dbReference type="ARBA" id="ARBA00023026"/>
    </source>
</evidence>
<keyword evidence="4" id="KW-0964">Secreted</keyword>
<dbReference type="FunFam" id="3.40.720.10:FF:000034">
    <property type="entry name" value="Membrane-associated phospholipase C"/>
    <property type="match status" value="1"/>
</dbReference>
<evidence type="ECO:0000256" key="5">
    <source>
        <dbReference type="ARBA" id="ARBA00022801"/>
    </source>
</evidence>
<feature type="region of interest" description="Disordered" evidence="8">
    <location>
        <begin position="444"/>
        <end position="494"/>
    </location>
</feature>
<dbReference type="PANTHER" id="PTHR31956">
    <property type="entry name" value="NON-SPECIFIC PHOSPHOLIPASE C4-RELATED"/>
    <property type="match status" value="1"/>
</dbReference>
<dbReference type="InterPro" id="IPR006311">
    <property type="entry name" value="TAT_signal"/>
</dbReference>
<feature type="compositionally biased region" description="Basic and acidic residues" evidence="8">
    <location>
        <begin position="483"/>
        <end position="494"/>
    </location>
</feature>